<evidence type="ECO:0000256" key="2">
    <source>
        <dbReference type="ARBA" id="ARBA00023125"/>
    </source>
</evidence>
<dbReference type="Pfam" id="PF12833">
    <property type="entry name" value="HTH_18"/>
    <property type="match status" value="1"/>
</dbReference>
<dbReference type="PROSITE" id="PS01124">
    <property type="entry name" value="HTH_ARAC_FAMILY_2"/>
    <property type="match status" value="1"/>
</dbReference>
<name>A0A931IB89_9NOCA</name>
<evidence type="ECO:0000256" key="1">
    <source>
        <dbReference type="ARBA" id="ARBA00023015"/>
    </source>
</evidence>
<accession>A0A931IB89</accession>
<dbReference type="Proteomes" id="UP000655751">
    <property type="component" value="Unassembled WGS sequence"/>
</dbReference>
<dbReference type="SMART" id="SM00342">
    <property type="entry name" value="HTH_ARAC"/>
    <property type="match status" value="1"/>
</dbReference>
<dbReference type="Pfam" id="PF12625">
    <property type="entry name" value="Arabinose_bd"/>
    <property type="match status" value="1"/>
</dbReference>
<dbReference type="InterPro" id="IPR018060">
    <property type="entry name" value="HTH_AraC"/>
</dbReference>
<dbReference type="AlphaFoldDB" id="A0A931IB89"/>
<dbReference type="RefSeq" id="WP_196150704.1">
    <property type="nucleotide sequence ID" value="NZ_JADMLG010000007.1"/>
</dbReference>
<dbReference type="GO" id="GO:0003700">
    <property type="term" value="F:DNA-binding transcription factor activity"/>
    <property type="evidence" value="ECO:0007669"/>
    <property type="project" value="InterPro"/>
</dbReference>
<dbReference type="PANTHER" id="PTHR47894:SF4">
    <property type="entry name" value="HTH-TYPE TRANSCRIPTIONAL REGULATOR GADX"/>
    <property type="match status" value="1"/>
</dbReference>
<dbReference type="PANTHER" id="PTHR47894">
    <property type="entry name" value="HTH-TYPE TRANSCRIPTIONAL REGULATOR GADX"/>
    <property type="match status" value="1"/>
</dbReference>
<dbReference type="SUPFAM" id="SSF46689">
    <property type="entry name" value="Homeodomain-like"/>
    <property type="match status" value="1"/>
</dbReference>
<sequence>MPAIRSAALRGFRSTVHRLGGDPDAIAVRAGLAPEALDRDDVPVDDLAVARALEVAARALACPDLGLRIAARQGPATLGPLVLAIRNAPSAAAAVRCASRYVFLQSRTMSVALAEDGDGDPDVLALRFEVAAGQAVSAQGLDLGLGLAHRAVETLAGADYGLVSVDLPHRPLAPIARYEDFFGAPVRVRRPAALLRVPRELTTEALNGADEALLRPALTFLSAPTDAVADDGVVGRVRTALRRSLGAGSSEISVVARALLVHPRTLQRHLAAERTSFALILDDVRRDAAYRYLTTTDLPIQQIAALVGLARQSALTRCARRWWNATPSRLREIHRDVVQG</sequence>
<evidence type="ECO:0000313" key="6">
    <source>
        <dbReference type="Proteomes" id="UP000655751"/>
    </source>
</evidence>
<gene>
    <name evidence="5" type="ORF">IT779_19195</name>
</gene>
<keyword evidence="1" id="KW-0805">Transcription regulation</keyword>
<dbReference type="InterPro" id="IPR032687">
    <property type="entry name" value="AraC-type_N"/>
</dbReference>
<feature type="domain" description="HTH araC/xylS-type" evidence="4">
    <location>
        <begin position="235"/>
        <end position="333"/>
    </location>
</feature>
<keyword evidence="3" id="KW-0804">Transcription</keyword>
<proteinExistence type="predicted"/>
<dbReference type="EMBL" id="JADMLG010000007">
    <property type="protein sequence ID" value="MBH0778407.1"/>
    <property type="molecule type" value="Genomic_DNA"/>
</dbReference>
<evidence type="ECO:0000313" key="5">
    <source>
        <dbReference type="EMBL" id="MBH0778407.1"/>
    </source>
</evidence>
<evidence type="ECO:0000259" key="4">
    <source>
        <dbReference type="PROSITE" id="PS01124"/>
    </source>
</evidence>
<dbReference type="InterPro" id="IPR009057">
    <property type="entry name" value="Homeodomain-like_sf"/>
</dbReference>
<reference evidence="5" key="1">
    <citation type="submission" date="2020-11" db="EMBL/GenBank/DDBJ databases">
        <title>Nocardia NEAU-351.nov., a novel actinomycete isolated from the cow dung.</title>
        <authorList>
            <person name="Zhang X."/>
        </authorList>
    </citation>
    <scope>NUCLEOTIDE SEQUENCE</scope>
    <source>
        <strain evidence="5">NEAU-351</strain>
    </source>
</reference>
<protein>
    <submittedName>
        <fullName evidence="5">AraC family transcriptional regulator</fullName>
    </submittedName>
</protein>
<keyword evidence="2" id="KW-0238">DNA-binding</keyword>
<dbReference type="Gene3D" id="1.10.10.60">
    <property type="entry name" value="Homeodomain-like"/>
    <property type="match status" value="1"/>
</dbReference>
<keyword evidence="6" id="KW-1185">Reference proteome</keyword>
<evidence type="ECO:0000256" key="3">
    <source>
        <dbReference type="ARBA" id="ARBA00023163"/>
    </source>
</evidence>
<dbReference type="GO" id="GO:0005829">
    <property type="term" value="C:cytosol"/>
    <property type="evidence" value="ECO:0007669"/>
    <property type="project" value="TreeGrafter"/>
</dbReference>
<comment type="caution">
    <text evidence="5">The sequence shown here is derived from an EMBL/GenBank/DDBJ whole genome shotgun (WGS) entry which is preliminary data.</text>
</comment>
<dbReference type="GO" id="GO:0000976">
    <property type="term" value="F:transcription cis-regulatory region binding"/>
    <property type="evidence" value="ECO:0007669"/>
    <property type="project" value="TreeGrafter"/>
</dbReference>
<organism evidence="5 6">
    <name type="scientific">Nocardia bovistercoris</name>
    <dbReference type="NCBI Taxonomy" id="2785916"/>
    <lineage>
        <taxon>Bacteria</taxon>
        <taxon>Bacillati</taxon>
        <taxon>Actinomycetota</taxon>
        <taxon>Actinomycetes</taxon>
        <taxon>Mycobacteriales</taxon>
        <taxon>Nocardiaceae</taxon>
        <taxon>Nocardia</taxon>
    </lineage>
</organism>